<dbReference type="InterPro" id="IPR036397">
    <property type="entry name" value="RNaseH_sf"/>
</dbReference>
<proteinExistence type="predicted"/>
<gene>
    <name evidence="1" type="ORF">ACAOBT_LOCUS24427</name>
</gene>
<accession>A0A9P0LPI9</accession>
<evidence type="ECO:0000313" key="1">
    <source>
        <dbReference type="EMBL" id="CAH1998498.1"/>
    </source>
</evidence>
<comment type="caution">
    <text evidence="1">The sequence shown here is derived from an EMBL/GenBank/DDBJ whole genome shotgun (WGS) entry which is preliminary data.</text>
</comment>
<protein>
    <recommendedName>
        <fullName evidence="3">Transposase</fullName>
    </recommendedName>
</protein>
<organism evidence="1 2">
    <name type="scientific">Acanthoscelides obtectus</name>
    <name type="common">Bean weevil</name>
    <name type="synonym">Bruchus obtectus</name>
    <dbReference type="NCBI Taxonomy" id="200917"/>
    <lineage>
        <taxon>Eukaryota</taxon>
        <taxon>Metazoa</taxon>
        <taxon>Ecdysozoa</taxon>
        <taxon>Arthropoda</taxon>
        <taxon>Hexapoda</taxon>
        <taxon>Insecta</taxon>
        <taxon>Pterygota</taxon>
        <taxon>Neoptera</taxon>
        <taxon>Endopterygota</taxon>
        <taxon>Coleoptera</taxon>
        <taxon>Polyphaga</taxon>
        <taxon>Cucujiformia</taxon>
        <taxon>Chrysomeloidea</taxon>
        <taxon>Chrysomelidae</taxon>
        <taxon>Bruchinae</taxon>
        <taxon>Bruchini</taxon>
        <taxon>Acanthoscelides</taxon>
    </lineage>
</organism>
<dbReference type="GO" id="GO:0003676">
    <property type="term" value="F:nucleic acid binding"/>
    <property type="evidence" value="ECO:0007669"/>
    <property type="project" value="InterPro"/>
</dbReference>
<dbReference type="Gene3D" id="3.30.420.10">
    <property type="entry name" value="Ribonuclease H-like superfamily/Ribonuclease H"/>
    <property type="match status" value="1"/>
</dbReference>
<sequence length="86" mass="10055">MSSQTQKRKHKALTIKEKCDILDRLNRNETFSSLASDYGEENVELLDHPLYSPDLSPNDFFTFPKIRNRLHGQRFQSPEETVDDSK</sequence>
<dbReference type="OrthoDB" id="10065579at2759"/>
<name>A0A9P0LPI9_ACAOB</name>
<evidence type="ECO:0008006" key="3">
    <source>
        <dbReference type="Google" id="ProtNLM"/>
    </source>
</evidence>
<dbReference type="EMBL" id="CAKOFQ010007333">
    <property type="protein sequence ID" value="CAH1998498.1"/>
    <property type="molecule type" value="Genomic_DNA"/>
</dbReference>
<evidence type="ECO:0000313" key="2">
    <source>
        <dbReference type="Proteomes" id="UP001152888"/>
    </source>
</evidence>
<dbReference type="AlphaFoldDB" id="A0A9P0LPI9"/>
<reference evidence="1" key="1">
    <citation type="submission" date="2022-03" db="EMBL/GenBank/DDBJ databases">
        <authorList>
            <person name="Sayadi A."/>
        </authorList>
    </citation>
    <scope>NUCLEOTIDE SEQUENCE</scope>
</reference>
<keyword evidence="2" id="KW-1185">Reference proteome</keyword>
<dbReference type="Proteomes" id="UP001152888">
    <property type="component" value="Unassembled WGS sequence"/>
</dbReference>
<feature type="non-terminal residue" evidence="1">
    <location>
        <position position="86"/>
    </location>
</feature>